<evidence type="ECO:0000259" key="12">
    <source>
        <dbReference type="Pfam" id="PF13288"/>
    </source>
</evidence>
<comment type="caution">
    <text evidence="13">The sequence shown here is derived from an EMBL/GenBank/DDBJ whole genome shotgun (WGS) entry which is preliminary data.</text>
</comment>
<feature type="domain" description="1-deoxy-D-xylulose 5-phosphate reductoisomerase N-terminal" evidence="10">
    <location>
        <begin position="18"/>
        <end position="143"/>
    </location>
</feature>
<accession>A0A418W219</accession>
<feature type="binding site" evidence="9">
    <location>
        <position position="26"/>
    </location>
    <ligand>
        <name>NADPH</name>
        <dbReference type="ChEBI" id="CHEBI:57783"/>
    </ligand>
</feature>
<dbReference type="Gene3D" id="1.10.1740.10">
    <property type="match status" value="1"/>
</dbReference>
<evidence type="ECO:0000256" key="1">
    <source>
        <dbReference type="ARBA" id="ARBA00005094"/>
    </source>
</evidence>
<evidence type="ECO:0000256" key="2">
    <source>
        <dbReference type="ARBA" id="ARBA00006825"/>
    </source>
</evidence>
<name>A0A418W219_9PROT</name>
<feature type="binding site" evidence="9">
    <location>
        <position position="232"/>
    </location>
    <ligand>
        <name>1-deoxy-D-xylulose 5-phosphate</name>
        <dbReference type="ChEBI" id="CHEBI:57792"/>
    </ligand>
</feature>
<feature type="binding site" evidence="9">
    <location>
        <position position="24"/>
    </location>
    <ligand>
        <name>NADPH</name>
        <dbReference type="ChEBI" id="CHEBI:57783"/>
    </ligand>
</feature>
<comment type="function">
    <text evidence="9">Catalyzes the NADPH-dependent rearrangement and reduction of 1-deoxy-D-xylulose-5-phosphate (DXP) to 2-C-methyl-D-erythritol 4-phosphate (MEP).</text>
</comment>
<dbReference type="GO" id="GO:0051484">
    <property type="term" value="P:isopentenyl diphosphate biosynthetic process, methylerythritol 4-phosphate pathway involved in terpenoid biosynthetic process"/>
    <property type="evidence" value="ECO:0007669"/>
    <property type="project" value="TreeGrafter"/>
</dbReference>
<comment type="cofactor">
    <cofactor evidence="9">
        <name>Mg(2+)</name>
        <dbReference type="ChEBI" id="CHEBI:18420"/>
    </cofactor>
    <cofactor evidence="9">
        <name>Mn(2+)</name>
        <dbReference type="ChEBI" id="CHEBI:29035"/>
    </cofactor>
</comment>
<keyword evidence="13" id="KW-0413">Isomerase</keyword>
<dbReference type="InterPro" id="IPR026877">
    <property type="entry name" value="DXPR_C"/>
</dbReference>
<dbReference type="EC" id="1.1.1.267" evidence="9"/>
<dbReference type="Gene3D" id="3.40.50.720">
    <property type="entry name" value="NAD(P)-binding Rossmann-like Domain"/>
    <property type="match status" value="1"/>
</dbReference>
<feature type="binding site" evidence="9">
    <location>
        <position position="25"/>
    </location>
    <ligand>
        <name>NADPH</name>
        <dbReference type="ChEBI" id="CHEBI:57783"/>
    </ligand>
</feature>
<protein>
    <recommendedName>
        <fullName evidence="9">1-deoxy-D-xylulose 5-phosphate reductoisomerase</fullName>
        <shortName evidence="9">DXP reductoisomerase</shortName>
        <ecNumber evidence="9">1.1.1.267</ecNumber>
    </recommendedName>
    <alternativeName>
        <fullName evidence="9">1-deoxyxylulose-5-phosphate reductoisomerase</fullName>
    </alternativeName>
    <alternativeName>
        <fullName evidence="9">2-C-methyl-D-erythritol 4-phosphate synthase</fullName>
    </alternativeName>
</protein>
<dbReference type="InterPro" id="IPR003821">
    <property type="entry name" value="DXP_reductoisomerase"/>
</dbReference>
<dbReference type="GO" id="GO:0030145">
    <property type="term" value="F:manganese ion binding"/>
    <property type="evidence" value="ECO:0007669"/>
    <property type="project" value="TreeGrafter"/>
</dbReference>
<dbReference type="PIRSF" id="PIRSF006205">
    <property type="entry name" value="Dxp_reductismrs"/>
    <property type="match status" value="1"/>
</dbReference>
<feature type="binding site" evidence="9">
    <location>
        <position position="51"/>
    </location>
    <ligand>
        <name>NADPH</name>
        <dbReference type="ChEBI" id="CHEBI:57783"/>
    </ligand>
</feature>
<evidence type="ECO:0000256" key="3">
    <source>
        <dbReference type="ARBA" id="ARBA00022723"/>
    </source>
</evidence>
<feature type="binding site" evidence="9">
    <location>
        <position position="161"/>
    </location>
    <ligand>
        <name>Mn(2+)</name>
        <dbReference type="ChEBI" id="CHEBI:29035"/>
    </ligand>
</feature>
<feature type="binding site" evidence="9">
    <location>
        <position position="135"/>
    </location>
    <ligand>
        <name>NADPH</name>
        <dbReference type="ChEBI" id="CHEBI:57783"/>
    </ligand>
</feature>
<feature type="binding site" evidence="9">
    <location>
        <position position="163"/>
    </location>
    <ligand>
        <name>1-deoxy-D-xylulose 5-phosphate</name>
        <dbReference type="ChEBI" id="CHEBI:57792"/>
    </ligand>
</feature>
<dbReference type="PANTHER" id="PTHR30525">
    <property type="entry name" value="1-DEOXY-D-XYLULOSE 5-PHOSPHATE REDUCTOISOMERASE"/>
    <property type="match status" value="1"/>
</dbReference>
<evidence type="ECO:0000313" key="14">
    <source>
        <dbReference type="Proteomes" id="UP000283458"/>
    </source>
</evidence>
<evidence type="ECO:0000256" key="9">
    <source>
        <dbReference type="HAMAP-Rule" id="MF_00183"/>
    </source>
</evidence>
<keyword evidence="14" id="KW-1185">Reference proteome</keyword>
<organism evidence="13 14">
    <name type="scientific">Azospirillum cavernae</name>
    <dbReference type="NCBI Taxonomy" id="2320860"/>
    <lineage>
        <taxon>Bacteria</taxon>
        <taxon>Pseudomonadati</taxon>
        <taxon>Pseudomonadota</taxon>
        <taxon>Alphaproteobacteria</taxon>
        <taxon>Rhodospirillales</taxon>
        <taxon>Azospirillaceae</taxon>
        <taxon>Azospirillum</taxon>
    </lineage>
</organism>
<gene>
    <name evidence="9" type="primary">dxr</name>
    <name evidence="13" type="ORF">D3877_05295</name>
</gene>
<dbReference type="SUPFAM" id="SSF55347">
    <property type="entry name" value="Glyceraldehyde-3-phosphate dehydrogenase-like, C-terminal domain"/>
    <property type="match status" value="1"/>
</dbReference>
<dbReference type="Proteomes" id="UP000283458">
    <property type="component" value="Unassembled WGS sequence"/>
</dbReference>
<feature type="binding site" evidence="9">
    <location>
        <position position="229"/>
    </location>
    <ligand>
        <name>1-deoxy-D-xylulose 5-phosphate</name>
        <dbReference type="ChEBI" id="CHEBI:57792"/>
    </ligand>
</feature>
<dbReference type="Pfam" id="PF13288">
    <property type="entry name" value="DXPR_C"/>
    <property type="match status" value="1"/>
</dbReference>
<keyword evidence="6 9" id="KW-0464">Manganese</keyword>
<reference evidence="13 14" key="1">
    <citation type="submission" date="2018-09" db="EMBL/GenBank/DDBJ databases">
        <authorList>
            <person name="Zhu H."/>
        </authorList>
    </citation>
    <scope>NUCLEOTIDE SEQUENCE [LARGE SCALE GENOMIC DNA]</scope>
    <source>
        <strain evidence="13 14">K2W22B-5</strain>
    </source>
</reference>
<sequence>MVVTTNSAPASGVGRRRVTILGSTGSVGAQTVDLVARDPERFPVEALTANRNVALLADQAKRLHARLAVVADPSGHAELKERLAGTGIETAAGPQAVVEAAARPADWVMAAIVGFAGLEPTLAAIRRGAIVAFANKEVLVCAGAFMMEEVRAHGATLLPVDSEHSAIYQVFDFARPESVAKLILTASGGPFRSKDRAFMATATREQAVAHPTWDMGAKISVDSATLMNKGLELIEAHFLFDVPEERIDVLVHPQSVIHSLVEYVDGSVLAQLGTPDMRTPIAYALGWPARLATPAERLDLTKTATLTFEPPDPDRFPALRLTRAALQSGGGAPTILSAANEVAVQAFLDRKIGFLDIERIVEGTLTALPHRPLRDLDAVREADAEARRDAAARVPACGATAVGSR</sequence>
<feature type="binding site" evidence="9">
    <location>
        <position position="223"/>
    </location>
    <ligand>
        <name>1-deoxy-D-xylulose 5-phosphate</name>
        <dbReference type="ChEBI" id="CHEBI:57792"/>
    </ligand>
</feature>
<evidence type="ECO:0000256" key="7">
    <source>
        <dbReference type="ARBA" id="ARBA00023229"/>
    </source>
</evidence>
<evidence type="ECO:0000256" key="6">
    <source>
        <dbReference type="ARBA" id="ARBA00023211"/>
    </source>
</evidence>
<dbReference type="InterPro" id="IPR036169">
    <property type="entry name" value="DXPR_C_sf"/>
</dbReference>
<dbReference type="NCBIfam" id="NF009114">
    <property type="entry name" value="PRK12464.1"/>
    <property type="match status" value="1"/>
</dbReference>
<dbReference type="Pfam" id="PF02670">
    <property type="entry name" value="DXP_reductoisom"/>
    <property type="match status" value="1"/>
</dbReference>
<feature type="binding site" evidence="9">
    <location>
        <position position="210"/>
    </location>
    <ligand>
        <name>1-deoxy-D-xylulose 5-phosphate</name>
        <dbReference type="ChEBI" id="CHEBI:57792"/>
    </ligand>
</feature>
<feature type="binding site" evidence="9">
    <location>
        <position position="136"/>
    </location>
    <ligand>
        <name>1-deoxy-D-xylulose 5-phosphate</name>
        <dbReference type="ChEBI" id="CHEBI:57792"/>
    </ligand>
</feature>
<feature type="binding site" evidence="9">
    <location>
        <position position="27"/>
    </location>
    <ligand>
        <name>NADPH</name>
        <dbReference type="ChEBI" id="CHEBI:57783"/>
    </ligand>
</feature>
<feature type="domain" description="1-deoxy-D-xylulose 5-phosphate reductoisomerase C-terminal" evidence="11">
    <location>
        <begin position="157"/>
        <end position="240"/>
    </location>
</feature>
<keyword evidence="3 9" id="KW-0479">Metal-binding</keyword>
<feature type="binding site" evidence="9">
    <location>
        <position position="137"/>
    </location>
    <ligand>
        <name>NADPH</name>
        <dbReference type="ChEBI" id="CHEBI:57783"/>
    </ligand>
</feature>
<feature type="binding site" evidence="9">
    <location>
        <position position="187"/>
    </location>
    <ligand>
        <name>1-deoxy-D-xylulose 5-phosphate</name>
        <dbReference type="ChEBI" id="CHEBI:57792"/>
    </ligand>
</feature>
<evidence type="ECO:0000313" key="13">
    <source>
        <dbReference type="EMBL" id="RJF84029.1"/>
    </source>
</evidence>
<dbReference type="AlphaFoldDB" id="A0A418W219"/>
<comment type="similarity">
    <text evidence="2 9">Belongs to the DXR family.</text>
</comment>
<comment type="catalytic activity">
    <reaction evidence="8">
        <text>2-C-methyl-D-erythritol 4-phosphate + NADP(+) = 1-deoxy-D-xylulose 5-phosphate + NADPH + H(+)</text>
        <dbReference type="Rhea" id="RHEA:13717"/>
        <dbReference type="ChEBI" id="CHEBI:15378"/>
        <dbReference type="ChEBI" id="CHEBI:57783"/>
        <dbReference type="ChEBI" id="CHEBI:57792"/>
        <dbReference type="ChEBI" id="CHEBI:58262"/>
        <dbReference type="ChEBI" id="CHEBI:58349"/>
        <dbReference type="EC" id="1.1.1.267"/>
    </reaction>
    <physiologicalReaction direction="right-to-left" evidence="8">
        <dbReference type="Rhea" id="RHEA:13719"/>
    </physiologicalReaction>
</comment>
<dbReference type="OrthoDB" id="9806546at2"/>
<dbReference type="EMBL" id="QYUL01000001">
    <property type="protein sequence ID" value="RJF84029.1"/>
    <property type="molecule type" value="Genomic_DNA"/>
</dbReference>
<dbReference type="NCBIfam" id="TIGR00243">
    <property type="entry name" value="Dxr"/>
    <property type="match status" value="1"/>
</dbReference>
<dbReference type="GO" id="GO:0030604">
    <property type="term" value="F:1-deoxy-D-xylulose-5-phosphate reductoisomerase activity"/>
    <property type="evidence" value="ECO:0007669"/>
    <property type="project" value="UniProtKB-UniRule"/>
</dbReference>
<dbReference type="PANTHER" id="PTHR30525:SF0">
    <property type="entry name" value="1-DEOXY-D-XYLULOSE 5-PHOSPHATE REDUCTOISOMERASE, CHLOROPLASTIC"/>
    <property type="match status" value="1"/>
</dbReference>
<dbReference type="InterPro" id="IPR013644">
    <property type="entry name" value="DXP_reductoisomerase_C"/>
</dbReference>
<comment type="caution">
    <text evidence="9">Lacks conserved residue(s) required for the propagation of feature annotation.</text>
</comment>
<feature type="binding site" evidence="9">
    <location>
        <position position="216"/>
    </location>
    <ligand>
        <name>NADPH</name>
        <dbReference type="ChEBI" id="CHEBI:57783"/>
    </ligand>
</feature>
<evidence type="ECO:0000256" key="8">
    <source>
        <dbReference type="ARBA" id="ARBA00048543"/>
    </source>
</evidence>
<evidence type="ECO:0000259" key="11">
    <source>
        <dbReference type="Pfam" id="PF08436"/>
    </source>
</evidence>
<comment type="pathway">
    <text evidence="1 9">Isoprenoid biosynthesis; isopentenyl diphosphate biosynthesis via DXP pathway; isopentenyl diphosphate from 1-deoxy-D-xylulose 5-phosphate: step 1/6.</text>
</comment>
<dbReference type="GO" id="GO:0016853">
    <property type="term" value="F:isomerase activity"/>
    <property type="evidence" value="ECO:0007669"/>
    <property type="project" value="UniProtKB-KW"/>
</dbReference>
<feature type="binding site" evidence="9">
    <location>
        <position position="162"/>
    </location>
    <ligand>
        <name>1-deoxy-D-xylulose 5-phosphate</name>
        <dbReference type="ChEBI" id="CHEBI:57792"/>
    </ligand>
</feature>
<keyword evidence="9" id="KW-0460">Magnesium</keyword>
<dbReference type="SUPFAM" id="SSF51735">
    <property type="entry name" value="NAD(P)-binding Rossmann-fold domains"/>
    <property type="match status" value="1"/>
</dbReference>
<feature type="domain" description="DXP reductoisomerase C-terminal" evidence="12">
    <location>
        <begin position="272"/>
        <end position="388"/>
    </location>
</feature>
<dbReference type="Pfam" id="PF08436">
    <property type="entry name" value="DXP_redisom_C"/>
    <property type="match status" value="1"/>
</dbReference>
<feature type="binding site" evidence="9">
    <location>
        <position position="163"/>
    </location>
    <ligand>
        <name>Mn(2+)</name>
        <dbReference type="ChEBI" id="CHEBI:29035"/>
    </ligand>
</feature>
<evidence type="ECO:0000256" key="4">
    <source>
        <dbReference type="ARBA" id="ARBA00022857"/>
    </source>
</evidence>
<dbReference type="InterPro" id="IPR036291">
    <property type="entry name" value="NAD(P)-bd_dom_sf"/>
</dbReference>
<feature type="binding site" evidence="9">
    <location>
        <position position="52"/>
    </location>
    <ligand>
        <name>NADPH</name>
        <dbReference type="ChEBI" id="CHEBI:57783"/>
    </ligand>
</feature>
<keyword evidence="5 9" id="KW-0560">Oxidoreductase</keyword>
<dbReference type="FunFam" id="3.40.50.720:FF:000045">
    <property type="entry name" value="1-deoxy-D-xylulose 5-phosphate reductoisomerase"/>
    <property type="match status" value="1"/>
</dbReference>
<dbReference type="GO" id="GO:0070402">
    <property type="term" value="F:NADPH binding"/>
    <property type="evidence" value="ECO:0007669"/>
    <property type="project" value="InterPro"/>
</dbReference>
<evidence type="ECO:0000256" key="5">
    <source>
        <dbReference type="ARBA" id="ARBA00023002"/>
    </source>
</evidence>
<keyword evidence="7 9" id="KW-0414">Isoprene biosynthesis</keyword>
<dbReference type="UniPathway" id="UPA00056">
    <property type="reaction ID" value="UER00092"/>
</dbReference>
<dbReference type="SUPFAM" id="SSF69055">
    <property type="entry name" value="1-deoxy-D-xylulose-5-phosphate reductoisomerase, C-terminal domain"/>
    <property type="match status" value="1"/>
</dbReference>
<feature type="binding site" evidence="9">
    <location>
        <position position="228"/>
    </location>
    <ligand>
        <name>1-deoxy-D-xylulose 5-phosphate</name>
        <dbReference type="ChEBI" id="CHEBI:57792"/>
    </ligand>
</feature>
<dbReference type="InterPro" id="IPR013512">
    <property type="entry name" value="DXP_reductoisomerase_N"/>
</dbReference>
<keyword evidence="4 9" id="KW-0521">NADP</keyword>
<feature type="binding site" evidence="9">
    <location>
        <position position="232"/>
    </location>
    <ligand>
        <name>Mn(2+)</name>
        <dbReference type="ChEBI" id="CHEBI:29035"/>
    </ligand>
</feature>
<dbReference type="RefSeq" id="WP_119829669.1">
    <property type="nucleotide sequence ID" value="NZ_QYUL01000001.1"/>
</dbReference>
<evidence type="ECO:0000259" key="10">
    <source>
        <dbReference type="Pfam" id="PF02670"/>
    </source>
</evidence>
<dbReference type="HAMAP" id="MF_00183">
    <property type="entry name" value="DXP_reductoisom"/>
    <property type="match status" value="1"/>
</dbReference>
<proteinExistence type="inferred from homology"/>